<dbReference type="InterPro" id="IPR028979">
    <property type="entry name" value="Ser_kin/Pase_Hpr-like_N_sf"/>
</dbReference>
<keyword evidence="3" id="KW-1185">Reference proteome</keyword>
<dbReference type="EMBL" id="NIQC01000022">
    <property type="protein sequence ID" value="OWZ83273.1"/>
    <property type="molecule type" value="Genomic_DNA"/>
</dbReference>
<sequence length="114" mass="12665">MKLQELVNELKLEVIVGDDQLNKEVIGGYCSDLLSFVMSNCNKNNIWVTLQSHPNIVALASLIGLSAVLIAEGGEVEEETINKAKREETIIIRTDQNCYQIVGKLYQLGINSEE</sequence>
<dbReference type="OrthoDB" id="9800356at2"/>
<organism evidence="2 3">
    <name type="scientific">Natranaerobius trueperi</name>
    <dbReference type="NCBI Taxonomy" id="759412"/>
    <lineage>
        <taxon>Bacteria</taxon>
        <taxon>Bacillati</taxon>
        <taxon>Bacillota</taxon>
        <taxon>Clostridia</taxon>
        <taxon>Natranaerobiales</taxon>
        <taxon>Natranaerobiaceae</taxon>
        <taxon>Natranaerobius</taxon>
    </lineage>
</organism>
<accession>A0A226BW97</accession>
<keyword evidence="2" id="KW-0808">Transferase</keyword>
<dbReference type="RefSeq" id="WP_089024020.1">
    <property type="nucleotide sequence ID" value="NZ_NIQC01000022.1"/>
</dbReference>
<protein>
    <submittedName>
        <fullName evidence="2">Serine kinase</fullName>
    </submittedName>
</protein>
<proteinExistence type="predicted"/>
<gene>
    <name evidence="2" type="ORF">CDO51_09445</name>
</gene>
<name>A0A226BW97_9FIRM</name>
<reference evidence="2 3" key="1">
    <citation type="submission" date="2017-06" db="EMBL/GenBank/DDBJ databases">
        <title>Draft Genome Sequence of Natranaerobius trueperi halophilic, alkalithermophilic bacteria from soda lakes.</title>
        <authorList>
            <person name="Zhao B."/>
        </authorList>
    </citation>
    <scope>NUCLEOTIDE SEQUENCE [LARGE SCALE GENOMIC DNA]</scope>
    <source>
        <strain evidence="2 3">DSM 18760</strain>
    </source>
</reference>
<dbReference type="Pfam" id="PF07085">
    <property type="entry name" value="DRTGG"/>
    <property type="match status" value="1"/>
</dbReference>
<dbReference type="AlphaFoldDB" id="A0A226BW97"/>
<dbReference type="Gene3D" id="3.40.1390.20">
    <property type="entry name" value="HprK N-terminal domain-like"/>
    <property type="match status" value="1"/>
</dbReference>
<evidence type="ECO:0000259" key="1">
    <source>
        <dbReference type="Pfam" id="PF07085"/>
    </source>
</evidence>
<dbReference type="SUPFAM" id="SSF75138">
    <property type="entry name" value="HprK N-terminal domain-like"/>
    <property type="match status" value="1"/>
</dbReference>
<dbReference type="Proteomes" id="UP000214588">
    <property type="component" value="Unassembled WGS sequence"/>
</dbReference>
<keyword evidence="2" id="KW-0418">Kinase</keyword>
<evidence type="ECO:0000313" key="2">
    <source>
        <dbReference type="EMBL" id="OWZ83273.1"/>
    </source>
</evidence>
<dbReference type="GO" id="GO:0016301">
    <property type="term" value="F:kinase activity"/>
    <property type="evidence" value="ECO:0007669"/>
    <property type="project" value="UniProtKB-KW"/>
</dbReference>
<dbReference type="InterPro" id="IPR010766">
    <property type="entry name" value="DRTGG"/>
</dbReference>
<evidence type="ECO:0000313" key="3">
    <source>
        <dbReference type="Proteomes" id="UP000214588"/>
    </source>
</evidence>
<feature type="domain" description="DRTGG" evidence="1">
    <location>
        <begin position="5"/>
        <end position="107"/>
    </location>
</feature>
<comment type="caution">
    <text evidence="2">The sequence shown here is derived from an EMBL/GenBank/DDBJ whole genome shotgun (WGS) entry which is preliminary data.</text>
</comment>